<dbReference type="Proteomes" id="UP001140096">
    <property type="component" value="Unassembled WGS sequence"/>
</dbReference>
<evidence type="ECO:0000313" key="1">
    <source>
        <dbReference type="EMBL" id="KAJ2794447.1"/>
    </source>
</evidence>
<keyword evidence="2" id="KW-1185">Reference proteome</keyword>
<dbReference type="EMBL" id="JANBUP010004279">
    <property type="protein sequence ID" value="KAJ2794447.1"/>
    <property type="molecule type" value="Genomic_DNA"/>
</dbReference>
<evidence type="ECO:0000313" key="2">
    <source>
        <dbReference type="Proteomes" id="UP001140096"/>
    </source>
</evidence>
<comment type="caution">
    <text evidence="1">The sequence shown here is derived from an EMBL/GenBank/DDBJ whole genome shotgun (WGS) entry which is preliminary data.</text>
</comment>
<accession>A0ACC1KSU0</accession>
<dbReference type="EC" id="3.1.3.16" evidence="1"/>
<reference evidence="1" key="1">
    <citation type="submission" date="2022-07" db="EMBL/GenBank/DDBJ databases">
        <title>Phylogenomic reconstructions and comparative analyses of Kickxellomycotina fungi.</title>
        <authorList>
            <person name="Reynolds N.K."/>
            <person name="Stajich J.E."/>
            <person name="Barry K."/>
            <person name="Grigoriev I.V."/>
            <person name="Crous P."/>
            <person name="Smith M.E."/>
        </authorList>
    </citation>
    <scope>NUCLEOTIDE SEQUENCE</scope>
    <source>
        <strain evidence="1">CBS 102833</strain>
    </source>
</reference>
<protein>
    <submittedName>
        <fullName evidence="1">Palmitoyl-protein thioesterase 1</fullName>
        <ecNumber evidence="1">3.1.3.16</ecNumber>
    </submittedName>
</protein>
<name>A0ACC1KSU0_9FUNG</name>
<sequence length="59" mass="6590">MVTPVADAETANRATELKLEANAFYAKMQYHEAIEKYTEAIAADPTVPAFYTNRAQCHL</sequence>
<gene>
    <name evidence="1" type="primary">PPT1_2</name>
    <name evidence="1" type="ORF">H4S07_006756</name>
</gene>
<keyword evidence="1" id="KW-0378">Hydrolase</keyword>
<feature type="non-terminal residue" evidence="1">
    <location>
        <position position="59"/>
    </location>
</feature>
<proteinExistence type="predicted"/>
<organism evidence="1 2">
    <name type="scientific">Coemansia furcata</name>
    <dbReference type="NCBI Taxonomy" id="417177"/>
    <lineage>
        <taxon>Eukaryota</taxon>
        <taxon>Fungi</taxon>
        <taxon>Fungi incertae sedis</taxon>
        <taxon>Zoopagomycota</taxon>
        <taxon>Kickxellomycotina</taxon>
        <taxon>Kickxellomycetes</taxon>
        <taxon>Kickxellales</taxon>
        <taxon>Kickxellaceae</taxon>
        <taxon>Coemansia</taxon>
    </lineage>
</organism>